<dbReference type="CDD" id="cd00413">
    <property type="entry name" value="Glyco_hydrolase_16"/>
    <property type="match status" value="1"/>
</dbReference>
<dbReference type="Proteomes" id="UP000619479">
    <property type="component" value="Unassembled WGS sequence"/>
</dbReference>
<gene>
    <name evidence="3" type="ORF">Acy02nite_47360</name>
</gene>
<dbReference type="InterPro" id="IPR036966">
    <property type="entry name" value="CBM3_sf"/>
</dbReference>
<evidence type="ECO:0000256" key="1">
    <source>
        <dbReference type="SAM" id="MobiDB-lite"/>
    </source>
</evidence>
<dbReference type="GO" id="GO:0030248">
    <property type="term" value="F:cellulose binding"/>
    <property type="evidence" value="ECO:0007669"/>
    <property type="project" value="InterPro"/>
</dbReference>
<protein>
    <recommendedName>
        <fullName evidence="2">CBM3 domain-containing protein</fullName>
    </recommendedName>
</protein>
<evidence type="ECO:0000313" key="3">
    <source>
        <dbReference type="EMBL" id="GID66855.1"/>
    </source>
</evidence>
<sequence>MIGFTSTAGQLAPGKSTQGIGLQLYRLDHKKLAQDNDRSFDPKAIRYQPSKKVTAYLSGSLAWGQEPSRQGPLADQDGPAVPGPPPGIMFDDFHYTGRDDPALAANGWMARTESGGPGIHGTYNANATSFPADQSAMGGQALQLQASTDGASSHTRQAELSTKAPVFFTGTLAARVFFTDKPAKGSDGDHVNHAFNTISASGQSPKYSELDYEYQPNGGWGATGPKMDVVSWRSTKQGDRDTRAVSRPLAGWHLLMITATGDEVTYLIDGKKVFTSRGKSAPKERMKIQFSSWFIDLPFTGPRTWDMRVNWVYARDGKIMSAAEVKEAVDGLYASGINHVQSMPKD</sequence>
<dbReference type="InterPro" id="IPR008965">
    <property type="entry name" value="CBM2/CBM3_carb-bd_dom_sf"/>
</dbReference>
<feature type="region of interest" description="Disordered" evidence="1">
    <location>
        <begin position="64"/>
        <end position="83"/>
    </location>
</feature>
<proteinExistence type="predicted"/>
<dbReference type="RefSeq" id="WP_203743932.1">
    <property type="nucleotide sequence ID" value="NZ_BAAAUC010000001.1"/>
</dbReference>
<accession>A0A919IIV9</accession>
<dbReference type="InterPro" id="IPR013320">
    <property type="entry name" value="ConA-like_dom_sf"/>
</dbReference>
<evidence type="ECO:0000313" key="4">
    <source>
        <dbReference type="Proteomes" id="UP000619479"/>
    </source>
</evidence>
<dbReference type="AlphaFoldDB" id="A0A919IIV9"/>
<feature type="domain" description="CBM3" evidence="2">
    <location>
        <begin position="1"/>
        <end position="68"/>
    </location>
</feature>
<comment type="caution">
    <text evidence="3">The sequence shown here is derived from an EMBL/GenBank/DDBJ whole genome shotgun (WGS) entry which is preliminary data.</text>
</comment>
<keyword evidence="4" id="KW-1185">Reference proteome</keyword>
<dbReference type="SUPFAM" id="SSF49899">
    <property type="entry name" value="Concanavalin A-like lectins/glucanases"/>
    <property type="match status" value="1"/>
</dbReference>
<dbReference type="Gene3D" id="2.60.120.200">
    <property type="match status" value="1"/>
</dbReference>
<dbReference type="SUPFAM" id="SSF49384">
    <property type="entry name" value="Carbohydrate-binding domain"/>
    <property type="match status" value="1"/>
</dbReference>
<name>A0A919IIV9_9ACTN</name>
<dbReference type="EMBL" id="BOMH01000036">
    <property type="protein sequence ID" value="GID66855.1"/>
    <property type="molecule type" value="Genomic_DNA"/>
</dbReference>
<evidence type="ECO:0000259" key="2">
    <source>
        <dbReference type="PROSITE" id="PS51172"/>
    </source>
</evidence>
<organism evidence="3 4">
    <name type="scientific">Actinoplanes cyaneus</name>
    <dbReference type="NCBI Taxonomy" id="52696"/>
    <lineage>
        <taxon>Bacteria</taxon>
        <taxon>Bacillati</taxon>
        <taxon>Actinomycetota</taxon>
        <taxon>Actinomycetes</taxon>
        <taxon>Micromonosporales</taxon>
        <taxon>Micromonosporaceae</taxon>
        <taxon>Actinoplanes</taxon>
    </lineage>
</organism>
<dbReference type="Gene3D" id="2.60.40.710">
    <property type="entry name" value="Endoglucanase-like"/>
    <property type="match status" value="1"/>
</dbReference>
<reference evidence="3" key="1">
    <citation type="submission" date="2021-01" db="EMBL/GenBank/DDBJ databases">
        <title>Whole genome shotgun sequence of Actinoplanes cyaneus NBRC 14990.</title>
        <authorList>
            <person name="Komaki H."/>
            <person name="Tamura T."/>
        </authorList>
    </citation>
    <scope>NUCLEOTIDE SEQUENCE</scope>
    <source>
        <strain evidence="3">NBRC 14990</strain>
    </source>
</reference>
<dbReference type="GO" id="GO:0005975">
    <property type="term" value="P:carbohydrate metabolic process"/>
    <property type="evidence" value="ECO:0007669"/>
    <property type="project" value="InterPro"/>
</dbReference>
<dbReference type="InterPro" id="IPR001956">
    <property type="entry name" value="CBM3"/>
</dbReference>
<dbReference type="PROSITE" id="PS51172">
    <property type="entry name" value="CBM3"/>
    <property type="match status" value="1"/>
</dbReference>